<gene>
    <name evidence="1" type="ORF">ARALYDRAFT_898798</name>
</gene>
<evidence type="ECO:0000313" key="2">
    <source>
        <dbReference type="Proteomes" id="UP000008694"/>
    </source>
</evidence>
<accession>D7L2I9</accession>
<dbReference type="AlphaFoldDB" id="D7L2I9"/>
<reference evidence="2" key="1">
    <citation type="journal article" date="2011" name="Nat. Genet.">
        <title>The Arabidopsis lyrata genome sequence and the basis of rapid genome size change.</title>
        <authorList>
            <person name="Hu T.T."/>
            <person name="Pattyn P."/>
            <person name="Bakker E.G."/>
            <person name="Cao J."/>
            <person name="Cheng J.-F."/>
            <person name="Clark R.M."/>
            <person name="Fahlgren N."/>
            <person name="Fawcett J.A."/>
            <person name="Grimwood J."/>
            <person name="Gundlach H."/>
            <person name="Haberer G."/>
            <person name="Hollister J.D."/>
            <person name="Ossowski S."/>
            <person name="Ottilar R.P."/>
            <person name="Salamov A.A."/>
            <person name="Schneeberger K."/>
            <person name="Spannagl M."/>
            <person name="Wang X."/>
            <person name="Yang L."/>
            <person name="Nasrallah M.E."/>
            <person name="Bergelson J."/>
            <person name="Carrington J.C."/>
            <person name="Gaut B.S."/>
            <person name="Schmutz J."/>
            <person name="Mayer K.F.X."/>
            <person name="Van de Peer Y."/>
            <person name="Grigoriev I.V."/>
            <person name="Nordborg M."/>
            <person name="Weigel D."/>
            <person name="Guo Y.-L."/>
        </authorList>
    </citation>
    <scope>NUCLEOTIDE SEQUENCE [LARGE SCALE GENOMIC DNA]</scope>
    <source>
        <strain evidence="2">cv. MN47</strain>
    </source>
</reference>
<evidence type="ECO:0000313" key="1">
    <source>
        <dbReference type="EMBL" id="EFH59653.1"/>
    </source>
</evidence>
<dbReference type="Proteomes" id="UP000008694">
    <property type="component" value="Unassembled WGS sequence"/>
</dbReference>
<dbReference type="HOGENOM" id="CLU_3016944_0_0_1"/>
<name>D7L2I9_ARALL</name>
<dbReference type="EMBL" id="GL348715">
    <property type="protein sequence ID" value="EFH59653.1"/>
    <property type="molecule type" value="Genomic_DNA"/>
</dbReference>
<proteinExistence type="predicted"/>
<organism evidence="2">
    <name type="scientific">Arabidopsis lyrata subsp. lyrata</name>
    <name type="common">Lyre-leaved rock-cress</name>
    <dbReference type="NCBI Taxonomy" id="81972"/>
    <lineage>
        <taxon>Eukaryota</taxon>
        <taxon>Viridiplantae</taxon>
        <taxon>Streptophyta</taxon>
        <taxon>Embryophyta</taxon>
        <taxon>Tracheophyta</taxon>
        <taxon>Spermatophyta</taxon>
        <taxon>Magnoliopsida</taxon>
        <taxon>eudicotyledons</taxon>
        <taxon>Gunneridae</taxon>
        <taxon>Pentapetalae</taxon>
        <taxon>rosids</taxon>
        <taxon>malvids</taxon>
        <taxon>Brassicales</taxon>
        <taxon>Brassicaceae</taxon>
        <taxon>Camelineae</taxon>
        <taxon>Arabidopsis</taxon>
    </lineage>
</organism>
<keyword evidence="2" id="KW-1185">Reference proteome</keyword>
<sequence length="56" mass="6024">MSQGEYVIVALEFQTVDGSVSGLKRKASKAFGPSQFGVSQSVLALLLLHLMREGKN</sequence>
<protein>
    <submittedName>
        <fullName evidence="1">Predicted protein</fullName>
    </submittedName>
</protein>
<dbReference type="Gramene" id="scaffold_302768.1">
    <property type="protein sequence ID" value="scaffold_302768.1"/>
    <property type="gene ID" value="scaffold_302768.1"/>
</dbReference>